<dbReference type="AlphaFoldDB" id="A0A8B7UZF4"/>
<sequence>MAVSALLGRGLEELKAEVEEAILRATGRRVLTLRVMLAGPQLSWLYKEATVQQVDVLPEAGAALVKVTISNAAYGKFQKLFPE</sequence>
<dbReference type="GO" id="GO:0005525">
    <property type="term" value="F:GTP binding"/>
    <property type="evidence" value="ECO:0007669"/>
    <property type="project" value="InterPro"/>
</dbReference>
<dbReference type="KEGG" id="ccan:109689782"/>
<reference evidence="1" key="1">
    <citation type="submission" date="2025-08" db="UniProtKB">
        <authorList>
            <consortium name="RefSeq"/>
        </authorList>
    </citation>
    <scope>IDENTIFICATION</scope>
    <source>
        <tissue evidence="1">Leukocyte</tissue>
    </source>
</reference>
<gene>
    <name evidence="1" type="primary">LOC109689782</name>
</gene>
<dbReference type="RefSeq" id="XP_020024382.1">
    <property type="nucleotide sequence ID" value="XM_020168793.1"/>
</dbReference>
<accession>A0A8B7UZF4</accession>
<dbReference type="InterPro" id="IPR016496">
    <property type="entry name" value="GTPase_HflX"/>
</dbReference>
<dbReference type="GO" id="GO:0005737">
    <property type="term" value="C:cytoplasm"/>
    <property type="evidence" value="ECO:0007669"/>
    <property type="project" value="TreeGrafter"/>
</dbReference>
<dbReference type="CTD" id="8225"/>
<dbReference type="PANTHER" id="PTHR10229:SF0">
    <property type="entry name" value="GTP-BINDING PROTEIN 6-RELATED"/>
    <property type="match status" value="1"/>
</dbReference>
<dbReference type="GO" id="GO:0043022">
    <property type="term" value="F:ribosome binding"/>
    <property type="evidence" value="ECO:0007669"/>
    <property type="project" value="TreeGrafter"/>
</dbReference>
<dbReference type="PANTHER" id="PTHR10229">
    <property type="entry name" value="GTP-BINDING PROTEIN HFLX"/>
    <property type="match status" value="1"/>
</dbReference>
<evidence type="ECO:0000313" key="1">
    <source>
        <dbReference type="RefSeq" id="XP_020024382.1"/>
    </source>
</evidence>
<name>A0A8B7UZF4_CASCN</name>
<organism evidence="1">
    <name type="scientific">Castor canadensis</name>
    <name type="common">American beaver</name>
    <dbReference type="NCBI Taxonomy" id="51338"/>
    <lineage>
        <taxon>Eukaryota</taxon>
        <taxon>Metazoa</taxon>
        <taxon>Chordata</taxon>
        <taxon>Craniata</taxon>
        <taxon>Vertebrata</taxon>
        <taxon>Euteleostomi</taxon>
        <taxon>Mammalia</taxon>
        <taxon>Eutheria</taxon>
        <taxon>Euarchontoglires</taxon>
        <taxon>Glires</taxon>
        <taxon>Rodentia</taxon>
        <taxon>Castorimorpha</taxon>
        <taxon>Castoridae</taxon>
        <taxon>Castor</taxon>
    </lineage>
</organism>
<dbReference type="OrthoDB" id="10268034at2759"/>
<proteinExistence type="predicted"/>
<protein>
    <submittedName>
        <fullName evidence="1">GTP-binding protein 6</fullName>
    </submittedName>
</protein>